<evidence type="ECO:0000256" key="2">
    <source>
        <dbReference type="SAM" id="Phobius"/>
    </source>
</evidence>
<dbReference type="InterPro" id="IPR011050">
    <property type="entry name" value="Pectin_lyase_fold/virulence"/>
</dbReference>
<name>A0ABQ9XY62_9EUKA</name>
<feature type="region of interest" description="Disordered" evidence="1">
    <location>
        <begin position="1234"/>
        <end position="1270"/>
    </location>
</feature>
<keyword evidence="2" id="KW-1133">Transmembrane helix</keyword>
<evidence type="ECO:0000313" key="3">
    <source>
        <dbReference type="EMBL" id="KAK2956404.1"/>
    </source>
</evidence>
<evidence type="ECO:0008006" key="5">
    <source>
        <dbReference type="Google" id="ProtNLM"/>
    </source>
</evidence>
<accession>A0ABQ9XY62</accession>
<evidence type="ECO:0000256" key="1">
    <source>
        <dbReference type="SAM" id="MobiDB-lite"/>
    </source>
</evidence>
<sequence length="1637" mass="178938">MESVIFTSLAYKTAVIEHRGALSLTNCQFRSLAASSASSLSPIVIQQSLPSLRVENCFFSDNTGPAGQDISIATGTTVTASEIINTGTRSANPAPRLNDLTETLADALSDLETELWVAEEGSEVWTCGREENPCSSLPFAFSILNPIYHITIHTTGTHSLSAHQAHHSELSLVSATDTPFALQMNGSFSFTDSNFSLSSVDVTLPGGEAIPTLFLLIRTTASFSHVVISAKTDWVLVANHIIFSSDGKLTIDGLKITNFTTNANTTGFCISFASSEHDCVIRNSAFTSITSSGDGTAIGVVLSGSNFLELSQINFIDCQTDEELNASCLSLTLNNEKSSFNFTDLTFHTTPESLTQPSPASSLLAAAYPPPLILIGAHNLIDFILPSRFNFDWESLHQSAMQGYKFTSPLTRIFLSHYMITKSSAFVDLDGDDENTCFEEEQACQSLKRALGATKPNSTISILQRIKLSETVVLNTPFTLQSANGAKHGQVNVTLAMADPAFTLNSTVTLKFILFTPTDWTACNVLVSLLPNSNLTVTNSIYYPSRTCTTSFLVGTCRNLVIIDCGRNDSVSTEFAVPLINLTADTVLVNGMYGAGFRVDLDDQSQSFVSIRSSNVTVQSLLYTNILLPKVAHMFNVQSQNPEIGMRLSLAACTFDEIIHSGNSSLISLTLPARSPSLELSSIQFLSQLSRNFISIHTDSLASLISHSVIVSLTPADPTCFIGYDDVNSQIPIQFLYYIIHTDYGTMSVATETGIDVDCCGHPDYPCSTIDFALSLSQKRTAECTLVIQHCTLTRETTFNHTSLVSKNNDTTTSLIIYIVTHSPKQAILVVGDSEVNGIMFHVTRQATVFSVQEKSALQVSNCSLDSESILTSPFFFVHGTSSLVLSSFLARKITFQRQIVVVDECSRIQIDGLKFSSSTSTVNGSLLISETPTGPISISNANISGISMESTNTITGVVLHVQVGTAPLTLTKVSLSSCTAKSSSLVLAACLFVSLTSENETTLNSNHSSHFNFSSLSFSNNKCTDKEHFEVAQSVRSIAIHATSLSAALTTTDREWIKTDNKYLTVGFEKNQFNVIIPLQTFFTVNKMMVVGMSVGIPLFVIFFIIVVSFIALQIVQSKRKSHSLPSWLRWMDGNGGFVSADAAEEWRNQRQPDDMKTIGEQASLLDDPMINPDNEMHPMTMSGRYCTLQDANQPQNRKRKPSHVGYVPFKDAIQIKTLSQKREEYLASLVKKKTKPGTRTSDETDSEYDDERSNESEDKKSSSDSEEILDNNQVESVFTFDSSQKSVPDVVSKAEDEWSKLSRPPETEATSQKEVFTVPCLSLHDASSIVLCDTSRTLSKGIRGGQFKVSIHTFGVSLARTLRVLLEREEERLKQSPDLTKRGVSQYILSMHTLMIDETDQICLALPLGSTMTPSLTTLSFSPLYSEAAHASFFSFDTNPVLLRSLNSTALDRLINGRWDEMSVSDLSNMLIHSFGIVLWEMQSKEEPFADIPETDFQSLKDSIAVGIHPITFGMKNTLSLKIARKCWQTPGQITLTEIESMFEASQAHRSMLSVNITDSACSAGDGKVSLSRRSKKSKLHSKLGSTLADDTVSTMSDVFETPEGKESVLSDILTTDQSDVNESTDSDWFDSSSD</sequence>
<feature type="compositionally biased region" description="Acidic residues" evidence="1">
    <location>
        <begin position="1625"/>
        <end position="1637"/>
    </location>
</feature>
<keyword evidence="2" id="KW-0812">Transmembrane</keyword>
<dbReference type="SUPFAM" id="SSF51126">
    <property type="entry name" value="Pectin lyase-like"/>
    <property type="match status" value="1"/>
</dbReference>
<gene>
    <name evidence="3" type="ORF">BLNAU_8627</name>
</gene>
<keyword evidence="2" id="KW-0472">Membrane</keyword>
<protein>
    <recommendedName>
        <fullName evidence="5">Transmembrane protein</fullName>
    </recommendedName>
</protein>
<reference evidence="3 4" key="1">
    <citation type="journal article" date="2022" name="bioRxiv">
        <title>Genomics of Preaxostyla Flagellates Illuminates Evolutionary Transitions and the Path Towards Mitochondrial Loss.</title>
        <authorList>
            <person name="Novak L.V.F."/>
            <person name="Treitli S.C."/>
            <person name="Pyrih J."/>
            <person name="Halakuc P."/>
            <person name="Pipaliya S.V."/>
            <person name="Vacek V."/>
            <person name="Brzon O."/>
            <person name="Soukal P."/>
            <person name="Eme L."/>
            <person name="Dacks J.B."/>
            <person name="Karnkowska A."/>
            <person name="Elias M."/>
            <person name="Hampl V."/>
        </authorList>
    </citation>
    <scope>NUCLEOTIDE SEQUENCE [LARGE SCALE GENOMIC DNA]</scope>
    <source>
        <strain evidence="3">NAU3</strain>
        <tissue evidence="3">Gut</tissue>
    </source>
</reference>
<feature type="compositionally biased region" description="Polar residues" evidence="1">
    <location>
        <begin position="1615"/>
        <end position="1624"/>
    </location>
</feature>
<feature type="transmembrane region" description="Helical" evidence="2">
    <location>
        <begin position="1089"/>
        <end position="1114"/>
    </location>
</feature>
<feature type="region of interest" description="Disordered" evidence="1">
    <location>
        <begin position="1597"/>
        <end position="1637"/>
    </location>
</feature>
<comment type="caution">
    <text evidence="3">The sequence shown here is derived from an EMBL/GenBank/DDBJ whole genome shotgun (WGS) entry which is preliminary data.</text>
</comment>
<keyword evidence="4" id="KW-1185">Reference proteome</keyword>
<dbReference type="EMBL" id="JARBJD010000056">
    <property type="protein sequence ID" value="KAK2956404.1"/>
    <property type="molecule type" value="Genomic_DNA"/>
</dbReference>
<proteinExistence type="predicted"/>
<dbReference type="Proteomes" id="UP001281761">
    <property type="component" value="Unassembled WGS sequence"/>
</dbReference>
<feature type="compositionally biased region" description="Basic and acidic residues" evidence="1">
    <location>
        <begin position="1253"/>
        <end position="1265"/>
    </location>
</feature>
<evidence type="ECO:0000313" key="4">
    <source>
        <dbReference type="Proteomes" id="UP001281761"/>
    </source>
</evidence>
<organism evidence="3 4">
    <name type="scientific">Blattamonas nauphoetae</name>
    <dbReference type="NCBI Taxonomy" id="2049346"/>
    <lineage>
        <taxon>Eukaryota</taxon>
        <taxon>Metamonada</taxon>
        <taxon>Preaxostyla</taxon>
        <taxon>Oxymonadida</taxon>
        <taxon>Blattamonas</taxon>
    </lineage>
</organism>